<dbReference type="GO" id="GO:0005506">
    <property type="term" value="F:iron ion binding"/>
    <property type="evidence" value="ECO:0007669"/>
    <property type="project" value="InterPro"/>
</dbReference>
<dbReference type="AlphaFoldDB" id="A0A562ZEJ0"/>
<evidence type="ECO:0000313" key="7">
    <source>
        <dbReference type="EMBL" id="TWO64428.1"/>
    </source>
</evidence>
<dbReference type="Pfam" id="PF12487">
    <property type="entry name" value="DUF3703"/>
    <property type="match status" value="1"/>
</dbReference>
<dbReference type="PANTHER" id="PTHR11863">
    <property type="entry name" value="STEROL DESATURASE"/>
    <property type="match status" value="1"/>
</dbReference>
<dbReference type="OrthoDB" id="9770329at2"/>
<keyword evidence="4 5" id="KW-0472">Membrane</keyword>
<dbReference type="InterPro" id="IPR022172">
    <property type="entry name" value="DUF3703"/>
</dbReference>
<dbReference type="Proteomes" id="UP000318199">
    <property type="component" value="Unassembled WGS sequence"/>
</dbReference>
<feature type="domain" description="Fatty acid hydroxylase" evidence="6">
    <location>
        <begin position="120"/>
        <end position="251"/>
    </location>
</feature>
<proteinExistence type="predicted"/>
<accession>A0A562ZEJ0</accession>
<dbReference type="GO" id="GO:0008610">
    <property type="term" value="P:lipid biosynthetic process"/>
    <property type="evidence" value="ECO:0007669"/>
    <property type="project" value="InterPro"/>
</dbReference>
<sequence length="406" mass="44897">MIDKTSQLAVLIRTTSYPAVLAASAAAIFGGLAAGWTYLPTVPLVTAVALAIVALLERLLPFQQAWLEDHHDTKCDATHAVVNLAVLLAVHAVIAALAPYLSPGRFWPTQLPLWAQALAAGAILDLSLYAVHWFSHRSRWLWKFHAIHHSAERLYWLNGERRHPLHAGMMAGPGLAVLVILGAPAAAIGAWLGVLAVHLAFQHSNLDYRLGPLKFVLAVAEVHRWHHKREYEDAQVNYGEFWLVWDHLFRTFKLPATELGPREVGLKESDFPISYGAQLAYPFRRTPAASHSYESARGAFAREVSTAVAHRSRGDVAGAWRAYELAHVISQPYLLLHLRSHAAMLRYAILVGNWREAGAQTLRFIVAPLGHLLGKTPPNNVGTGRVGLTDPGEWPLELNRATLERR</sequence>
<gene>
    <name evidence="7" type="ORF">FN976_28245</name>
</gene>
<evidence type="ECO:0000256" key="1">
    <source>
        <dbReference type="ARBA" id="ARBA00004370"/>
    </source>
</evidence>
<keyword evidence="3 5" id="KW-1133">Transmembrane helix</keyword>
<evidence type="ECO:0000256" key="3">
    <source>
        <dbReference type="ARBA" id="ARBA00022989"/>
    </source>
</evidence>
<dbReference type="GO" id="GO:0016491">
    <property type="term" value="F:oxidoreductase activity"/>
    <property type="evidence" value="ECO:0007669"/>
    <property type="project" value="InterPro"/>
</dbReference>
<feature type="transmembrane region" description="Helical" evidence="5">
    <location>
        <begin position="81"/>
        <end position="101"/>
    </location>
</feature>
<comment type="caution">
    <text evidence="7">The sequence shown here is derived from an EMBL/GenBank/DDBJ whole genome shotgun (WGS) entry which is preliminary data.</text>
</comment>
<reference evidence="7 8" key="1">
    <citation type="submission" date="2019-07" db="EMBL/GenBank/DDBJ databases">
        <title>Caenimonas sedimenti sp. nov., isolated from activated sludge.</title>
        <authorList>
            <person name="Xu J."/>
        </authorList>
    </citation>
    <scope>NUCLEOTIDE SEQUENCE [LARGE SCALE GENOMIC DNA]</scope>
    <source>
        <strain evidence="7 8">HX-9-20</strain>
    </source>
</reference>
<keyword evidence="2 5" id="KW-0812">Transmembrane</keyword>
<evidence type="ECO:0000313" key="8">
    <source>
        <dbReference type="Proteomes" id="UP000318199"/>
    </source>
</evidence>
<dbReference type="RefSeq" id="WP_145897354.1">
    <property type="nucleotide sequence ID" value="NZ_VOBQ01000032.1"/>
</dbReference>
<evidence type="ECO:0000256" key="4">
    <source>
        <dbReference type="ARBA" id="ARBA00023136"/>
    </source>
</evidence>
<feature type="transmembrane region" description="Helical" evidence="5">
    <location>
        <begin position="44"/>
        <end position="60"/>
    </location>
</feature>
<dbReference type="InterPro" id="IPR050307">
    <property type="entry name" value="Sterol_Desaturase_Related"/>
</dbReference>
<evidence type="ECO:0000259" key="6">
    <source>
        <dbReference type="Pfam" id="PF04116"/>
    </source>
</evidence>
<keyword evidence="8" id="KW-1185">Reference proteome</keyword>
<evidence type="ECO:0000256" key="5">
    <source>
        <dbReference type="SAM" id="Phobius"/>
    </source>
</evidence>
<evidence type="ECO:0000256" key="2">
    <source>
        <dbReference type="ARBA" id="ARBA00022692"/>
    </source>
</evidence>
<name>A0A562ZEJ0_9BURK</name>
<protein>
    <submittedName>
        <fullName evidence="7">DUF3703 domain-containing protein</fullName>
    </submittedName>
</protein>
<organism evidence="7 8">
    <name type="scientific">Caenimonas sedimenti</name>
    <dbReference type="NCBI Taxonomy" id="2596921"/>
    <lineage>
        <taxon>Bacteria</taxon>
        <taxon>Pseudomonadati</taxon>
        <taxon>Pseudomonadota</taxon>
        <taxon>Betaproteobacteria</taxon>
        <taxon>Burkholderiales</taxon>
        <taxon>Comamonadaceae</taxon>
        <taxon>Caenimonas</taxon>
    </lineage>
</organism>
<comment type="subcellular location">
    <subcellularLocation>
        <location evidence="1">Membrane</location>
    </subcellularLocation>
</comment>
<dbReference type="GO" id="GO:0016020">
    <property type="term" value="C:membrane"/>
    <property type="evidence" value="ECO:0007669"/>
    <property type="project" value="UniProtKB-SubCell"/>
</dbReference>
<feature type="transmembrane region" description="Helical" evidence="5">
    <location>
        <begin position="175"/>
        <end position="201"/>
    </location>
</feature>
<feature type="transmembrane region" description="Helical" evidence="5">
    <location>
        <begin position="113"/>
        <end position="134"/>
    </location>
</feature>
<dbReference type="InterPro" id="IPR006694">
    <property type="entry name" value="Fatty_acid_hydroxylase"/>
</dbReference>
<dbReference type="EMBL" id="VOBQ01000032">
    <property type="protein sequence ID" value="TWO64428.1"/>
    <property type="molecule type" value="Genomic_DNA"/>
</dbReference>
<dbReference type="Pfam" id="PF04116">
    <property type="entry name" value="FA_hydroxylase"/>
    <property type="match status" value="1"/>
</dbReference>